<dbReference type="EMBL" id="JAJTTC010000004">
    <property type="protein sequence ID" value="MCF0063387.1"/>
    <property type="molecule type" value="Genomic_DNA"/>
</dbReference>
<name>A0A9X1TFW1_9BACT</name>
<evidence type="ECO:0000313" key="2">
    <source>
        <dbReference type="EMBL" id="MCF0063387.1"/>
    </source>
</evidence>
<dbReference type="InterPro" id="IPR018490">
    <property type="entry name" value="cNMP-bd_dom_sf"/>
</dbReference>
<dbReference type="InterPro" id="IPR014710">
    <property type="entry name" value="RmlC-like_jellyroll"/>
</dbReference>
<dbReference type="InterPro" id="IPR000595">
    <property type="entry name" value="cNMP-bd_dom"/>
</dbReference>
<evidence type="ECO:0000313" key="3">
    <source>
        <dbReference type="Proteomes" id="UP001139000"/>
    </source>
</evidence>
<gene>
    <name evidence="2" type="ORF">LXM26_17890</name>
</gene>
<comment type="caution">
    <text evidence="2">The sequence shown here is derived from an EMBL/GenBank/DDBJ whole genome shotgun (WGS) entry which is preliminary data.</text>
</comment>
<proteinExistence type="predicted"/>
<dbReference type="RefSeq" id="WP_234656394.1">
    <property type="nucleotide sequence ID" value="NZ_CP094997.1"/>
</dbReference>
<organism evidence="2 3">
    <name type="scientific">Dyadobacter chenwenxiniae</name>
    <dbReference type="NCBI Taxonomy" id="2906456"/>
    <lineage>
        <taxon>Bacteria</taxon>
        <taxon>Pseudomonadati</taxon>
        <taxon>Bacteroidota</taxon>
        <taxon>Cytophagia</taxon>
        <taxon>Cytophagales</taxon>
        <taxon>Spirosomataceae</taxon>
        <taxon>Dyadobacter</taxon>
    </lineage>
</organism>
<dbReference type="Pfam" id="PF00027">
    <property type="entry name" value="cNMP_binding"/>
    <property type="match status" value="1"/>
</dbReference>
<keyword evidence="3" id="KW-1185">Reference proteome</keyword>
<sequence>MTVHLQKIKQAIQQISPLPQDEWEAFSSKLAVKHYKKGAFLISQGQVENFIYFLNSGATRNYFLHDGKEFTVDFQFECDFVTAYYSFITREPSSVTIELLEDTEAVAISHADLQNFYRSFHNGERTGRLIAEYQYTKRLRKEMDLLSLTAEERYANLMQRNPRLVQEISVKHLSSFLGIQPESLSRIRKAFARN</sequence>
<feature type="domain" description="Cyclic nucleotide-binding" evidence="1">
    <location>
        <begin position="14"/>
        <end position="57"/>
    </location>
</feature>
<accession>A0A9X1TFW1</accession>
<dbReference type="PROSITE" id="PS50042">
    <property type="entry name" value="CNMP_BINDING_3"/>
    <property type="match status" value="1"/>
</dbReference>
<evidence type="ECO:0000259" key="1">
    <source>
        <dbReference type="PROSITE" id="PS50042"/>
    </source>
</evidence>
<dbReference type="CDD" id="cd00038">
    <property type="entry name" value="CAP_ED"/>
    <property type="match status" value="1"/>
</dbReference>
<dbReference type="Gene3D" id="2.60.120.10">
    <property type="entry name" value="Jelly Rolls"/>
    <property type="match status" value="1"/>
</dbReference>
<reference evidence="2" key="1">
    <citation type="submission" date="2021-12" db="EMBL/GenBank/DDBJ databases">
        <title>Novel species in genus Dyadobacter.</title>
        <authorList>
            <person name="Ma C."/>
        </authorList>
    </citation>
    <scope>NUCLEOTIDE SEQUENCE</scope>
    <source>
        <strain evidence="2">LJ419</strain>
    </source>
</reference>
<protein>
    <submittedName>
        <fullName evidence="2">Crp/Fnr family transcriptional regulator</fullName>
    </submittedName>
</protein>
<dbReference type="AlphaFoldDB" id="A0A9X1TFW1"/>
<dbReference type="SUPFAM" id="SSF51206">
    <property type="entry name" value="cAMP-binding domain-like"/>
    <property type="match status" value="1"/>
</dbReference>
<dbReference type="Proteomes" id="UP001139000">
    <property type="component" value="Unassembled WGS sequence"/>
</dbReference>